<name>A0A5C4XKC6_9HYPH</name>
<gene>
    <name evidence="1" type="ORF">FHP24_17260</name>
</gene>
<accession>A0A5C4XKC6</accession>
<comment type="caution">
    <text evidence="1">The sequence shown here is derived from an EMBL/GenBank/DDBJ whole genome shotgun (WGS) entry which is preliminary data.</text>
</comment>
<organism evidence="1 2">
    <name type="scientific">Aliirhizobium smilacinae</name>
    <dbReference type="NCBI Taxonomy" id="1395944"/>
    <lineage>
        <taxon>Bacteria</taxon>
        <taxon>Pseudomonadati</taxon>
        <taxon>Pseudomonadota</taxon>
        <taxon>Alphaproteobacteria</taxon>
        <taxon>Hyphomicrobiales</taxon>
        <taxon>Rhizobiaceae</taxon>
        <taxon>Aliirhizobium</taxon>
    </lineage>
</organism>
<protein>
    <submittedName>
        <fullName evidence="1">Anti-sigma factor</fullName>
    </submittedName>
</protein>
<dbReference type="Proteomes" id="UP000311605">
    <property type="component" value="Unassembled WGS sequence"/>
</dbReference>
<keyword evidence="2" id="KW-1185">Reference proteome</keyword>
<dbReference type="RefSeq" id="WP_139677457.1">
    <property type="nucleotide sequence ID" value="NZ_VDMN01000003.1"/>
</dbReference>
<evidence type="ECO:0000313" key="2">
    <source>
        <dbReference type="Proteomes" id="UP000311605"/>
    </source>
</evidence>
<dbReference type="OrthoDB" id="7187254at2"/>
<sequence>MTVASTEPSQLERRLSAFVDSQVSDTERQDVEALLVNDPHARALHDDLKRGSQAARHRLDDLLKEPVPLDLVRSIKNAPLPRKAVRLPGSARRSAAFRPSGLQALSACILTLLLGSSLGYMIGARPTGGMQTSETLTGQAFEQRDWLDDIVSHYRLYSRQQNRLVEIGADRPADILEWLTTGTGVGFRIPDLTESGLAFVGARLVAAENTPTGVLIYRRTSGDNDGDILALTFSRVRPETTKPIEDIRLDTSLVSWSTPLATYVIVAPSSAADLDEIAAKAAGLI</sequence>
<dbReference type="EMBL" id="VDMN01000003">
    <property type="protein sequence ID" value="TNM62964.1"/>
    <property type="molecule type" value="Genomic_DNA"/>
</dbReference>
<reference evidence="1 2" key="1">
    <citation type="submission" date="2019-06" db="EMBL/GenBank/DDBJ databases">
        <title>The draft genome of Rhizobium smilacinae PTYR-5.</title>
        <authorList>
            <person name="Liu L."/>
            <person name="Li L."/>
            <person name="Zhang X."/>
        </authorList>
    </citation>
    <scope>NUCLEOTIDE SEQUENCE [LARGE SCALE GENOMIC DNA]</scope>
    <source>
        <strain evidence="1 2">PTYR-5</strain>
    </source>
</reference>
<dbReference type="AlphaFoldDB" id="A0A5C4XKC6"/>
<evidence type="ECO:0000313" key="1">
    <source>
        <dbReference type="EMBL" id="TNM62964.1"/>
    </source>
</evidence>
<proteinExistence type="predicted"/>